<dbReference type="RefSeq" id="WP_052653837.1">
    <property type="nucleotide sequence ID" value="NZ_CCXS01000001.1"/>
</dbReference>
<dbReference type="GO" id="GO:0006352">
    <property type="term" value="P:DNA-templated transcription initiation"/>
    <property type="evidence" value="ECO:0007669"/>
    <property type="project" value="InterPro"/>
</dbReference>
<dbReference type="Proteomes" id="UP000043699">
    <property type="component" value="Unassembled WGS sequence"/>
</dbReference>
<organism evidence="8 9">
    <name type="scientific">Planococcus massiliensis</name>
    <dbReference type="NCBI Taxonomy" id="1499687"/>
    <lineage>
        <taxon>Bacteria</taxon>
        <taxon>Bacillati</taxon>
        <taxon>Bacillota</taxon>
        <taxon>Bacilli</taxon>
        <taxon>Bacillales</taxon>
        <taxon>Caryophanaceae</taxon>
        <taxon>Planococcus</taxon>
    </lineage>
</organism>
<feature type="domain" description="RNA polymerase sigma-70 region 2" evidence="6">
    <location>
        <begin position="34"/>
        <end position="106"/>
    </location>
</feature>
<keyword evidence="3" id="KW-0238">DNA-binding</keyword>
<dbReference type="CDD" id="cd06171">
    <property type="entry name" value="Sigma70_r4"/>
    <property type="match status" value="1"/>
</dbReference>
<evidence type="ECO:0000256" key="4">
    <source>
        <dbReference type="ARBA" id="ARBA00023163"/>
    </source>
</evidence>
<dbReference type="PRINTS" id="PR00046">
    <property type="entry name" value="SIGMA70FCT"/>
</dbReference>
<dbReference type="AlphaFoldDB" id="A0A098EPV2"/>
<dbReference type="GO" id="GO:0003899">
    <property type="term" value="F:DNA-directed RNA polymerase activity"/>
    <property type="evidence" value="ECO:0007669"/>
    <property type="project" value="InterPro"/>
</dbReference>
<feature type="domain" description="RNA polymerase sigma-70 region 4" evidence="7">
    <location>
        <begin position="205"/>
        <end position="254"/>
    </location>
</feature>
<dbReference type="Gene3D" id="1.20.140.160">
    <property type="match status" value="1"/>
</dbReference>
<dbReference type="Pfam" id="PF04545">
    <property type="entry name" value="Sigma70_r4"/>
    <property type="match status" value="1"/>
</dbReference>
<dbReference type="NCBIfam" id="NF005413">
    <property type="entry name" value="PRK06986.1"/>
    <property type="match status" value="1"/>
</dbReference>
<evidence type="ECO:0000256" key="1">
    <source>
        <dbReference type="ARBA" id="ARBA00023015"/>
    </source>
</evidence>
<dbReference type="InterPro" id="IPR007627">
    <property type="entry name" value="RNA_pol_sigma70_r2"/>
</dbReference>
<evidence type="ECO:0000259" key="7">
    <source>
        <dbReference type="Pfam" id="PF04545"/>
    </source>
</evidence>
<sequence>MVVTLVLTTRLSKSERSYWEGWQQHKDPEAGNYLVERYLPLVDYIIQRFAFSLPKTVDKDDIRSLAYEGLLDAFDKFNIERDLKFETYATWRIKGAVIDGLRTRDWLPRSIRDKVKKIEKAYIELEQQKNASVTDEDVSAYLGITKAELNKTVAEAALSSMVSIDEPDYNENDPSGKYSTLEDNRAASPEKHLTEQAIKESLAQAIDRLPEKEKLVVSLCYFEELKLTEIAEVLSVSVSRVSQLHSKAILRLRAATLAVHDHY</sequence>
<dbReference type="NCBIfam" id="TIGR02937">
    <property type="entry name" value="sigma70-ECF"/>
    <property type="match status" value="1"/>
</dbReference>
<proteinExistence type="predicted"/>
<evidence type="ECO:0000313" key="9">
    <source>
        <dbReference type="Proteomes" id="UP000043699"/>
    </source>
</evidence>
<evidence type="ECO:0000259" key="6">
    <source>
        <dbReference type="Pfam" id="PF04542"/>
    </source>
</evidence>
<evidence type="ECO:0000256" key="2">
    <source>
        <dbReference type="ARBA" id="ARBA00023082"/>
    </source>
</evidence>
<dbReference type="NCBIfam" id="TIGR02479">
    <property type="entry name" value="FliA_WhiG"/>
    <property type="match status" value="1"/>
</dbReference>
<reference evidence="8 9" key="1">
    <citation type="submission" date="2014-09" db="EMBL/GenBank/DDBJ databases">
        <authorList>
            <person name="Urmite Genomes Urmite Genomes"/>
        </authorList>
    </citation>
    <scope>NUCLEOTIDE SEQUENCE [LARGE SCALE GENOMIC DNA]</scope>
    <source>
        <strain evidence="8 9">ES2</strain>
    </source>
</reference>
<keyword evidence="2" id="KW-0731">Sigma factor</keyword>
<dbReference type="OrthoDB" id="9799825at2"/>
<dbReference type="SUPFAM" id="SSF88946">
    <property type="entry name" value="Sigma2 domain of RNA polymerase sigma factors"/>
    <property type="match status" value="1"/>
</dbReference>
<dbReference type="STRING" id="1499687.BN1080_03341"/>
<dbReference type="PANTHER" id="PTHR30385:SF7">
    <property type="entry name" value="RNA POLYMERASE SIGMA FACTOR FLIA"/>
    <property type="match status" value="1"/>
</dbReference>
<dbReference type="InterPro" id="IPR013324">
    <property type="entry name" value="RNA_pol_sigma_r3/r4-like"/>
</dbReference>
<dbReference type="InterPro" id="IPR012845">
    <property type="entry name" value="RNA_pol_sigma_FliA_WhiG"/>
</dbReference>
<evidence type="ECO:0000256" key="3">
    <source>
        <dbReference type="ARBA" id="ARBA00023125"/>
    </source>
</evidence>
<dbReference type="Pfam" id="PF04542">
    <property type="entry name" value="Sigma70_r2"/>
    <property type="match status" value="1"/>
</dbReference>
<dbReference type="Gene3D" id="1.10.1740.10">
    <property type="match status" value="1"/>
</dbReference>
<keyword evidence="4" id="KW-0804">Transcription</keyword>
<dbReference type="EMBL" id="CCXS01000001">
    <property type="protein sequence ID" value="CEG24319.1"/>
    <property type="molecule type" value="Genomic_DNA"/>
</dbReference>
<dbReference type="GO" id="GO:0003677">
    <property type="term" value="F:DNA binding"/>
    <property type="evidence" value="ECO:0007669"/>
    <property type="project" value="UniProtKB-KW"/>
</dbReference>
<dbReference type="GO" id="GO:0016987">
    <property type="term" value="F:sigma factor activity"/>
    <property type="evidence" value="ECO:0007669"/>
    <property type="project" value="UniProtKB-KW"/>
</dbReference>
<name>A0A098EPV2_9BACL</name>
<dbReference type="InterPro" id="IPR000943">
    <property type="entry name" value="RNA_pol_sigma70"/>
</dbReference>
<protein>
    <submittedName>
        <fullName evidence="8">RNA polymerase sigma-D factor</fullName>
    </submittedName>
</protein>
<dbReference type="SUPFAM" id="SSF88659">
    <property type="entry name" value="Sigma3 and sigma4 domains of RNA polymerase sigma factors"/>
    <property type="match status" value="2"/>
</dbReference>
<dbReference type="InterPro" id="IPR014284">
    <property type="entry name" value="RNA_pol_sigma-70_dom"/>
</dbReference>
<feature type="region of interest" description="Disordered" evidence="5">
    <location>
        <begin position="165"/>
        <end position="184"/>
    </location>
</feature>
<keyword evidence="1" id="KW-0805">Transcription regulation</keyword>
<evidence type="ECO:0000313" key="8">
    <source>
        <dbReference type="EMBL" id="CEG24319.1"/>
    </source>
</evidence>
<dbReference type="InterPro" id="IPR013325">
    <property type="entry name" value="RNA_pol_sigma_r2"/>
</dbReference>
<keyword evidence="9" id="KW-1185">Reference proteome</keyword>
<dbReference type="PIRSF" id="PIRSF000770">
    <property type="entry name" value="RNA_pol_sigma-SigE/K"/>
    <property type="match status" value="1"/>
</dbReference>
<dbReference type="InterPro" id="IPR007630">
    <property type="entry name" value="RNA_pol_sigma70_r4"/>
</dbReference>
<evidence type="ECO:0000256" key="5">
    <source>
        <dbReference type="SAM" id="MobiDB-lite"/>
    </source>
</evidence>
<gene>
    <name evidence="8" type="primary">sigD</name>
    <name evidence="8" type="ORF">BN1080_03341</name>
</gene>
<dbReference type="PANTHER" id="PTHR30385">
    <property type="entry name" value="SIGMA FACTOR F FLAGELLAR"/>
    <property type="match status" value="1"/>
</dbReference>
<accession>A0A098EPV2</accession>